<sequence>MPLLPTDDYGQRIQALRPGTAQTVAVGDASHASAPFAAGTTVVRLVATAHCFLAFGAIPVATAAGHYLPAGAPEYFRVVPGESVAALRAGADGALHISEMV</sequence>
<dbReference type="EMBL" id="JABFDB010000051">
    <property type="protein sequence ID" value="NYZ25038.1"/>
    <property type="molecule type" value="Genomic_DNA"/>
</dbReference>
<gene>
    <name evidence="1" type="ORF">HND93_35495</name>
</gene>
<accession>A0ABX2TN13</accession>
<organism evidence="1 2">
    <name type="scientific">Azospirillum oleiclasticum</name>
    <dbReference type="NCBI Taxonomy" id="2735135"/>
    <lineage>
        <taxon>Bacteria</taxon>
        <taxon>Pseudomonadati</taxon>
        <taxon>Pseudomonadota</taxon>
        <taxon>Alphaproteobacteria</taxon>
        <taxon>Rhodospirillales</taxon>
        <taxon>Azospirillaceae</taxon>
        <taxon>Azospirillum</taxon>
    </lineage>
</organism>
<proteinExistence type="predicted"/>
<evidence type="ECO:0000313" key="2">
    <source>
        <dbReference type="Proteomes" id="UP000584642"/>
    </source>
</evidence>
<keyword evidence="2" id="KW-1185">Reference proteome</keyword>
<comment type="caution">
    <text evidence="1">The sequence shown here is derived from an EMBL/GenBank/DDBJ whole genome shotgun (WGS) entry which is preliminary data.</text>
</comment>
<dbReference type="RefSeq" id="WP_180286809.1">
    <property type="nucleotide sequence ID" value="NZ_JABFDB010000051.1"/>
</dbReference>
<evidence type="ECO:0000313" key="1">
    <source>
        <dbReference type="EMBL" id="NYZ25038.1"/>
    </source>
</evidence>
<protein>
    <submittedName>
        <fullName evidence="1">Uncharacterized protein</fullName>
    </submittedName>
</protein>
<name>A0ABX2TN13_9PROT</name>
<reference evidence="1 2" key="1">
    <citation type="submission" date="2020-05" db="EMBL/GenBank/DDBJ databases">
        <title>Azospirillum oleiclasticum sp. nov, a nitrogen-fixing and heavy crude oil-emulsifying bacterium isolated from the crude oil of Yumen Oilfield.</title>
        <authorList>
            <person name="Wu D."/>
            <person name="Cai M."/>
            <person name="Zhang X."/>
        </authorList>
    </citation>
    <scope>NUCLEOTIDE SEQUENCE [LARGE SCALE GENOMIC DNA]</scope>
    <source>
        <strain evidence="1 2">ROY-1-1-2</strain>
    </source>
</reference>
<dbReference type="Proteomes" id="UP000584642">
    <property type="component" value="Unassembled WGS sequence"/>
</dbReference>